<dbReference type="GO" id="GO:0004473">
    <property type="term" value="F:malate dehydrogenase (decarboxylating) (NADP+) activity"/>
    <property type="evidence" value="ECO:0007669"/>
    <property type="project" value="TreeGrafter"/>
</dbReference>
<keyword evidence="7" id="KW-0560">Oxidoreductase</keyword>
<feature type="active site" description="Proton acceptor" evidence="4">
    <location>
        <position position="190"/>
    </location>
</feature>
<dbReference type="GO" id="GO:0051287">
    <property type="term" value="F:NAD binding"/>
    <property type="evidence" value="ECO:0007669"/>
    <property type="project" value="InterPro"/>
</dbReference>
<feature type="domain" description="Malic enzyme N-terminal" evidence="9">
    <location>
        <begin position="96"/>
        <end position="277"/>
    </location>
</feature>
<sequence>MLVTRSNLLRAVLGSMPSDIAKGLHILRDPLQNKGVAFGATERTSLKLTGLIPPIGGKGANLKVDAANEYIENVSMTRLRSFESDFDKYDWLMNLCDKNKELFYRLMNKHPDYIMPLVYTPTVGLACQNLSLVYNDGRGLFVTIHDKGNIKSVLQNWPHKDIRAICVTDGERILGLGDQGAFGMGIPVGKLSLYTGLAGIPPQHLLPVTLDVGTNNDKLLNSPLYFGLKQNRVTGQAYDEFIDEFMQACTATYGEHVLIQFEDFANHNAFRLLHKYDKSYSTFNDDIQGTASVVLAGILASPTLTGRKLSEEVILVCYGAGEAAIGFADLTTRALTKRFGLSAEEAKKKLYLVDSKGLVVEGRKTGGLTSHKLKYARPAGTPELTDLEEIIKFTKCTALLGAAAVPRKFTPKILNLMAELNEKPLIMALSNPTPVAECTAEEAYKHTHGRCVFASGSPFLPVSLDPASCPGLKQPLYRHPGQANNSYIFPGVALAIVSGRISPVTDDDFLVASETLASLVRDSDYELGRLFPPLSNIRSVSVSIARAIITAALPEGRCRALKGISSPSATQIEDLVEKFSNYPPET</sequence>
<dbReference type="PRINTS" id="PR00072">
    <property type="entry name" value="MALOXRDTASE"/>
</dbReference>
<dbReference type="GO" id="GO:0046872">
    <property type="term" value="F:metal ion binding"/>
    <property type="evidence" value="ECO:0007669"/>
    <property type="project" value="UniProtKB-KW"/>
</dbReference>
<dbReference type="PROSITE" id="PS00331">
    <property type="entry name" value="MALIC_ENZYMES"/>
    <property type="match status" value="1"/>
</dbReference>
<feature type="active site" description="Proton donor" evidence="4">
    <location>
        <position position="119"/>
    </location>
</feature>
<dbReference type="KEGG" id="ovi:T265_09613"/>
<feature type="binding site" evidence="6">
    <location>
        <position position="286"/>
    </location>
    <ligand>
        <name>a divalent metal cation</name>
        <dbReference type="ChEBI" id="CHEBI:60240"/>
    </ligand>
</feature>
<dbReference type="InterPro" id="IPR001891">
    <property type="entry name" value="Malic_OxRdtase"/>
</dbReference>
<feature type="binding site" evidence="6">
    <location>
        <position position="263"/>
    </location>
    <ligand>
        <name>a divalent metal cation</name>
        <dbReference type="ChEBI" id="CHEBI:60240"/>
    </ligand>
</feature>
<evidence type="ECO:0000313" key="11">
    <source>
        <dbReference type="Proteomes" id="UP000054324"/>
    </source>
</evidence>
<comment type="similarity">
    <text evidence="2 7">Belongs to the malic enzymes family.</text>
</comment>
<dbReference type="NCBIfam" id="NF010052">
    <property type="entry name" value="PRK13529.1"/>
    <property type="match status" value="1"/>
</dbReference>
<dbReference type="RefSeq" id="XP_009173998.1">
    <property type="nucleotide sequence ID" value="XM_009175734.1"/>
</dbReference>
<evidence type="ECO:0000256" key="3">
    <source>
        <dbReference type="ARBA" id="ARBA00022723"/>
    </source>
</evidence>
<evidence type="ECO:0000259" key="9">
    <source>
        <dbReference type="SMART" id="SM01274"/>
    </source>
</evidence>
<dbReference type="InterPro" id="IPR037062">
    <property type="entry name" value="Malic_N_dom_sf"/>
</dbReference>
<keyword evidence="11" id="KW-1185">Reference proteome</keyword>
<dbReference type="InterPro" id="IPR015884">
    <property type="entry name" value="Malic_enzyme_CS"/>
</dbReference>
<dbReference type="STRING" id="6198.A0A074Z9L0"/>
<keyword evidence="3 6" id="KW-0479">Metal-binding</keyword>
<comment type="cofactor">
    <cofactor evidence="6">
        <name>Mg(2+)</name>
        <dbReference type="ChEBI" id="CHEBI:18420"/>
    </cofactor>
    <cofactor evidence="6">
        <name>Mn(2+)</name>
        <dbReference type="ChEBI" id="CHEBI:29035"/>
    </cofactor>
    <text evidence="6">Divalent metal cations. Prefers magnesium or manganese.</text>
</comment>
<proteinExistence type="inferred from homology"/>
<dbReference type="SMART" id="SM00919">
    <property type="entry name" value="Malic_M"/>
    <property type="match status" value="1"/>
</dbReference>
<dbReference type="PIRSF" id="PIRSF000106">
    <property type="entry name" value="ME"/>
    <property type="match status" value="1"/>
</dbReference>
<dbReference type="PANTHER" id="PTHR23406:SF90">
    <property type="entry name" value="MALIC ENZYME-RELATED"/>
    <property type="match status" value="1"/>
</dbReference>
<feature type="binding site" evidence="5">
    <location>
        <position position="484"/>
    </location>
    <ligand>
        <name>(S)-malate</name>
        <dbReference type="ChEBI" id="CHEBI:15589"/>
    </ligand>
</feature>
<name>A0A074Z9L0_OPIVI</name>
<dbReference type="CTD" id="20323781"/>
<dbReference type="SMART" id="SM01274">
    <property type="entry name" value="malic"/>
    <property type="match status" value="1"/>
</dbReference>
<dbReference type="PANTHER" id="PTHR23406">
    <property type="entry name" value="MALIC ENZYME-RELATED"/>
    <property type="match status" value="1"/>
</dbReference>
<dbReference type="InterPro" id="IPR012302">
    <property type="entry name" value="Malic_NAD-bd"/>
</dbReference>
<accession>A0A074Z9L0</accession>
<dbReference type="Gene3D" id="3.40.50.720">
    <property type="entry name" value="NAD(P)-binding Rossmann-like Domain"/>
    <property type="match status" value="1"/>
</dbReference>
<dbReference type="InterPro" id="IPR036291">
    <property type="entry name" value="NAD(P)-bd_dom_sf"/>
</dbReference>
<dbReference type="InterPro" id="IPR012301">
    <property type="entry name" value="Malic_N_dom"/>
</dbReference>
<dbReference type="Pfam" id="PF00390">
    <property type="entry name" value="malic"/>
    <property type="match status" value="1"/>
</dbReference>
<feature type="binding site" evidence="5">
    <location>
        <position position="172"/>
    </location>
    <ligand>
        <name>(S)-malate</name>
        <dbReference type="ChEBI" id="CHEBI:15589"/>
    </ligand>
</feature>
<dbReference type="SUPFAM" id="SSF53223">
    <property type="entry name" value="Aminoacid dehydrogenase-like, N-terminal domain"/>
    <property type="match status" value="1"/>
</dbReference>
<dbReference type="GeneID" id="20323781"/>
<dbReference type="GO" id="GO:0006108">
    <property type="term" value="P:malate metabolic process"/>
    <property type="evidence" value="ECO:0007669"/>
    <property type="project" value="TreeGrafter"/>
</dbReference>
<feature type="binding site" evidence="6">
    <location>
        <position position="262"/>
    </location>
    <ligand>
        <name>a divalent metal cation</name>
        <dbReference type="ChEBI" id="CHEBI:60240"/>
    </ligand>
</feature>
<evidence type="ECO:0000256" key="2">
    <source>
        <dbReference type="ARBA" id="ARBA00008785"/>
    </source>
</evidence>
<organism evidence="10 11">
    <name type="scientific">Opisthorchis viverrini</name>
    <name type="common">Southeast Asian liver fluke</name>
    <dbReference type="NCBI Taxonomy" id="6198"/>
    <lineage>
        <taxon>Eukaryota</taxon>
        <taxon>Metazoa</taxon>
        <taxon>Spiralia</taxon>
        <taxon>Lophotrochozoa</taxon>
        <taxon>Platyhelminthes</taxon>
        <taxon>Trematoda</taxon>
        <taxon>Digenea</taxon>
        <taxon>Opisthorchiida</taxon>
        <taxon>Opisthorchiata</taxon>
        <taxon>Opisthorchiidae</taxon>
        <taxon>Opisthorchis</taxon>
    </lineage>
</organism>
<protein>
    <recommendedName>
        <fullName evidence="7">Malic enzyme</fullName>
    </recommendedName>
</protein>
<gene>
    <name evidence="10" type="ORF">T265_09613</name>
</gene>
<dbReference type="EMBL" id="KL596909">
    <property type="protein sequence ID" value="KER22247.1"/>
    <property type="molecule type" value="Genomic_DNA"/>
</dbReference>
<evidence type="ECO:0000256" key="1">
    <source>
        <dbReference type="ARBA" id="ARBA00001936"/>
    </source>
</evidence>
<dbReference type="SUPFAM" id="SSF51735">
    <property type="entry name" value="NAD(P)-binding Rossmann-fold domains"/>
    <property type="match status" value="1"/>
</dbReference>
<dbReference type="AlphaFoldDB" id="A0A074Z9L0"/>
<evidence type="ECO:0000256" key="6">
    <source>
        <dbReference type="PIRSR" id="PIRSR000106-3"/>
    </source>
</evidence>
<dbReference type="InterPro" id="IPR046346">
    <property type="entry name" value="Aminoacid_DH-like_N_sf"/>
</dbReference>
<evidence type="ECO:0000313" key="10">
    <source>
        <dbReference type="EMBL" id="KER22247.1"/>
    </source>
</evidence>
<comment type="cofactor">
    <cofactor evidence="1">
        <name>Mn(2+)</name>
        <dbReference type="ChEBI" id="CHEBI:29035"/>
    </cofactor>
</comment>
<evidence type="ECO:0000256" key="7">
    <source>
        <dbReference type="RuleBase" id="RU003426"/>
    </source>
</evidence>
<dbReference type="Gene3D" id="3.40.50.10380">
    <property type="entry name" value="Malic enzyme, N-terminal domain"/>
    <property type="match status" value="1"/>
</dbReference>
<dbReference type="OrthoDB" id="5365701at2759"/>
<evidence type="ECO:0000259" key="8">
    <source>
        <dbReference type="SMART" id="SM00919"/>
    </source>
</evidence>
<dbReference type="Pfam" id="PF03949">
    <property type="entry name" value="Malic_M"/>
    <property type="match status" value="1"/>
</dbReference>
<evidence type="ECO:0000256" key="4">
    <source>
        <dbReference type="PIRSR" id="PIRSR000106-1"/>
    </source>
</evidence>
<dbReference type="Proteomes" id="UP000054324">
    <property type="component" value="Unassembled WGS sequence"/>
</dbReference>
<feature type="domain" description="Malic enzyme NAD-binding" evidence="8">
    <location>
        <begin position="287"/>
        <end position="553"/>
    </location>
</feature>
<feature type="binding site" evidence="5">
    <location>
        <position position="431"/>
    </location>
    <ligand>
        <name>(S)-malate</name>
        <dbReference type="ChEBI" id="CHEBI:15589"/>
    </ligand>
</feature>
<reference evidence="10 11" key="1">
    <citation type="submission" date="2013-11" db="EMBL/GenBank/DDBJ databases">
        <title>Opisthorchis viverrini - life in the bile duct.</title>
        <authorList>
            <person name="Young N.D."/>
            <person name="Nagarajan N."/>
            <person name="Lin S.J."/>
            <person name="Korhonen P.K."/>
            <person name="Jex A.R."/>
            <person name="Hall R.S."/>
            <person name="Safavi-Hemami H."/>
            <person name="Kaewkong W."/>
            <person name="Bertrand D."/>
            <person name="Gao S."/>
            <person name="Seet Q."/>
            <person name="Wongkham S."/>
            <person name="Teh B.T."/>
            <person name="Wongkham C."/>
            <person name="Intapan P.M."/>
            <person name="Maleewong W."/>
            <person name="Yang X."/>
            <person name="Hu M."/>
            <person name="Wang Z."/>
            <person name="Hofmann A."/>
            <person name="Sternberg P.W."/>
            <person name="Tan P."/>
            <person name="Wang J."/>
            <person name="Gasser R.B."/>
        </authorList>
    </citation>
    <scope>NUCLEOTIDE SEQUENCE [LARGE SCALE GENOMIC DNA]</scope>
</reference>
<evidence type="ECO:0000256" key="5">
    <source>
        <dbReference type="PIRSR" id="PIRSR000106-2"/>
    </source>
</evidence>